<keyword evidence="5 7" id="KW-0648">Protein biosynthesis</keyword>
<dbReference type="InterPro" id="IPR015943">
    <property type="entry name" value="WD40/YVTN_repeat-like_dom_sf"/>
</dbReference>
<gene>
    <name evidence="7" type="primary">TIF34</name>
    <name evidence="9" type="ORF">C5L36_0D03740</name>
</gene>
<comment type="subunit">
    <text evidence="7">Component of the eukaryotic translation initiation factor 3 (eIF-3) complex.</text>
</comment>
<protein>
    <recommendedName>
        <fullName evidence="7">Eukaryotic translation initiation factor 3 subunit I</fullName>
        <shortName evidence="7">eIF3i</shortName>
    </recommendedName>
    <alternativeName>
        <fullName evidence="7">Eukaryotic translation initiation factor 3 39 kDa subunit homolog</fullName>
        <shortName evidence="7">eIF-3 39 kDa subunit homolog</shortName>
    </alternativeName>
</protein>
<dbReference type="PROSITE" id="PS50294">
    <property type="entry name" value="WD_REPEATS_REGION"/>
    <property type="match status" value="2"/>
</dbReference>
<dbReference type="SMART" id="SM00320">
    <property type="entry name" value="WD40"/>
    <property type="match status" value="6"/>
</dbReference>
<dbReference type="GO" id="GO:0033290">
    <property type="term" value="C:eukaryotic 48S preinitiation complex"/>
    <property type="evidence" value="ECO:0007669"/>
    <property type="project" value="UniProtKB-UniRule"/>
</dbReference>
<comment type="similarity">
    <text evidence="6">Belongs to the WD repeat STRAP family.</text>
</comment>
<dbReference type="AlphaFoldDB" id="A0A2U9R8D9"/>
<keyword evidence="10" id="KW-1185">Reference proteome</keyword>
<keyword evidence="4" id="KW-0677">Repeat</keyword>
<dbReference type="FunFam" id="2.130.10.10:FF:000127">
    <property type="entry name" value="Eukaryotic translation initiation factor 3 subunit I"/>
    <property type="match status" value="1"/>
</dbReference>
<evidence type="ECO:0000256" key="6">
    <source>
        <dbReference type="ARBA" id="ARBA00038394"/>
    </source>
</evidence>
<evidence type="ECO:0000256" key="5">
    <source>
        <dbReference type="ARBA" id="ARBA00022917"/>
    </source>
</evidence>
<evidence type="ECO:0000256" key="2">
    <source>
        <dbReference type="ARBA" id="ARBA00022540"/>
    </source>
</evidence>
<evidence type="ECO:0000256" key="1">
    <source>
        <dbReference type="ARBA" id="ARBA00022490"/>
    </source>
</evidence>
<evidence type="ECO:0000313" key="9">
    <source>
        <dbReference type="EMBL" id="AWU77642.1"/>
    </source>
</evidence>
<dbReference type="VEuPathDB" id="FungiDB:C5L36_0D03740"/>
<keyword evidence="3 8" id="KW-0853">WD repeat</keyword>
<organism evidence="9 10">
    <name type="scientific">Pichia kudriavzevii</name>
    <name type="common">Yeast</name>
    <name type="synonym">Issatchenkia orientalis</name>
    <dbReference type="NCBI Taxonomy" id="4909"/>
    <lineage>
        <taxon>Eukaryota</taxon>
        <taxon>Fungi</taxon>
        <taxon>Dikarya</taxon>
        <taxon>Ascomycota</taxon>
        <taxon>Saccharomycotina</taxon>
        <taxon>Pichiomycetes</taxon>
        <taxon>Pichiales</taxon>
        <taxon>Pichiaceae</taxon>
        <taxon>Pichia</taxon>
    </lineage>
</organism>
<name>A0A2U9R8D9_PICKU</name>
<keyword evidence="1 7" id="KW-0963">Cytoplasm</keyword>
<dbReference type="EMBL" id="CP028776">
    <property type="protein sequence ID" value="AWU77642.1"/>
    <property type="molecule type" value="Genomic_DNA"/>
</dbReference>
<comment type="similarity">
    <text evidence="7">Belongs to the eIF-3 subunit I family.</text>
</comment>
<evidence type="ECO:0000256" key="8">
    <source>
        <dbReference type="PROSITE-ProRule" id="PRU00221"/>
    </source>
</evidence>
<dbReference type="InterPro" id="IPR027525">
    <property type="entry name" value="eIF3i"/>
</dbReference>
<dbReference type="Gene3D" id="2.130.10.10">
    <property type="entry name" value="YVTN repeat-like/Quinoprotein amine dehydrogenase"/>
    <property type="match status" value="1"/>
</dbReference>
<dbReference type="InterPro" id="IPR036322">
    <property type="entry name" value="WD40_repeat_dom_sf"/>
</dbReference>
<accession>A0A2U9R8D9</accession>
<reference evidence="9 10" key="1">
    <citation type="submission" date="2018-06" db="EMBL/GenBank/DDBJ databases">
        <title>Population genomics shows no distinction between pathogenic Candida krusei and environmental Pichia kudriavzevii: One species, four names.</title>
        <authorList>
            <person name="Douglass A.P."/>
            <person name="Offei B."/>
            <person name="Braun-Galleani S."/>
            <person name="Coughlan A.Y."/>
            <person name="Martos A."/>
            <person name="Ortiz-Merino R.A."/>
            <person name="Byrne K.P."/>
            <person name="Wolfe K.H."/>
        </authorList>
    </citation>
    <scope>NUCLEOTIDE SEQUENCE [LARGE SCALE GENOMIC DNA]</scope>
    <source>
        <strain evidence="9 10">CBS573</strain>
    </source>
</reference>
<proteinExistence type="inferred from homology"/>
<dbReference type="GO" id="GO:0003743">
    <property type="term" value="F:translation initiation factor activity"/>
    <property type="evidence" value="ECO:0007669"/>
    <property type="project" value="UniProtKB-UniRule"/>
</dbReference>
<dbReference type="SUPFAM" id="SSF50978">
    <property type="entry name" value="WD40 repeat-like"/>
    <property type="match status" value="1"/>
</dbReference>
<feature type="repeat" description="WD" evidence="8">
    <location>
        <begin position="343"/>
        <end position="373"/>
    </location>
</feature>
<dbReference type="PROSITE" id="PS50082">
    <property type="entry name" value="WD_REPEATS_2"/>
    <property type="match status" value="3"/>
</dbReference>
<dbReference type="STRING" id="4909.A0A2U9R8D9"/>
<feature type="repeat" description="WD" evidence="8">
    <location>
        <begin position="64"/>
        <end position="105"/>
    </location>
</feature>
<dbReference type="Proteomes" id="UP000249293">
    <property type="component" value="Chromosome 4"/>
</dbReference>
<sequence>MVHGRDSKIFQFGDSNSIQYRLDEECKKVKTLFRRAVEKRETYRHTESRKESDMSNKLMRPIQLKGHERPITQVKYNREGDLIFSTAKDHHICVWYSANGERLGTYHGHRGTVWSVEVDNTTTYILTASADLSGKLWSAETGECIQTWNFESPVKRVELSPDNKKLFFLTDNVMGQMGKIQIFNIDLSKGGNQETEPVLSIVNQGDASTKVTIATWSYDGKYILAGHADGSISKYDSQTGEELAHSTPFKNQVTDLQTSSDKTYFVASSKDQTAKLFDVESWKQLKEYSSGSPVNAALITPVKDFIILGGGQDARDVTTTSGSEGGFDAKIFHKIFEDEIGRIKGHFGPLNCLSIHPDGTSYVSGGEDGFIRLHHLPKSYFEFQYEVEKTAEALQHQSANAENVEASA</sequence>
<dbReference type="GO" id="GO:0071541">
    <property type="term" value="C:eukaryotic translation initiation factor 3 complex, eIF3m"/>
    <property type="evidence" value="ECO:0007669"/>
    <property type="project" value="TreeGrafter"/>
</dbReference>
<comment type="subcellular location">
    <subcellularLocation>
        <location evidence="7">Cytoplasm</location>
    </subcellularLocation>
</comment>
<evidence type="ECO:0000256" key="7">
    <source>
        <dbReference type="HAMAP-Rule" id="MF_03008"/>
    </source>
</evidence>
<dbReference type="GO" id="GO:0003723">
    <property type="term" value="F:RNA binding"/>
    <property type="evidence" value="ECO:0007669"/>
    <property type="project" value="TreeGrafter"/>
</dbReference>
<evidence type="ECO:0000256" key="3">
    <source>
        <dbReference type="ARBA" id="ARBA00022574"/>
    </source>
</evidence>
<dbReference type="InterPro" id="IPR001680">
    <property type="entry name" value="WD40_rpt"/>
</dbReference>
<dbReference type="OrthoDB" id="24966at2759"/>
<keyword evidence="2 7" id="KW-0396">Initiation factor</keyword>
<dbReference type="PANTHER" id="PTHR19877">
    <property type="entry name" value="EUKARYOTIC TRANSLATION INITIATION FACTOR 3 SUBUNIT I"/>
    <property type="match status" value="1"/>
</dbReference>
<dbReference type="HAMAP" id="MF_03008">
    <property type="entry name" value="eIF3i"/>
    <property type="match status" value="1"/>
</dbReference>
<dbReference type="Pfam" id="PF24805">
    <property type="entry name" value="EIF3I"/>
    <property type="match status" value="1"/>
</dbReference>
<dbReference type="PANTHER" id="PTHR19877:SF1">
    <property type="entry name" value="EUKARYOTIC TRANSLATION INITIATION FACTOR 3 SUBUNIT I"/>
    <property type="match status" value="1"/>
</dbReference>
<evidence type="ECO:0000313" key="10">
    <source>
        <dbReference type="Proteomes" id="UP000249293"/>
    </source>
</evidence>
<feature type="repeat" description="WD" evidence="8">
    <location>
        <begin position="106"/>
        <end position="147"/>
    </location>
</feature>
<dbReference type="GO" id="GO:0016282">
    <property type="term" value="C:eukaryotic 43S preinitiation complex"/>
    <property type="evidence" value="ECO:0007669"/>
    <property type="project" value="UniProtKB-UniRule"/>
</dbReference>
<comment type="function">
    <text evidence="7">Component of the eukaryotic translation initiation factor 3 (eIF-3) complex, which is involved in protein synthesis of a specialized repertoire of mRNAs and, together with other initiation factors, stimulates binding of mRNA and methionyl-tRNAi to the 40S ribosome. The eIF-3 complex specifically targets and initiates translation of a subset of mRNAs involved in cell proliferation.</text>
</comment>
<evidence type="ECO:0000256" key="4">
    <source>
        <dbReference type="ARBA" id="ARBA00022737"/>
    </source>
</evidence>
<dbReference type="GO" id="GO:0001732">
    <property type="term" value="P:formation of cytoplasmic translation initiation complex"/>
    <property type="evidence" value="ECO:0007669"/>
    <property type="project" value="UniProtKB-UniRule"/>
</dbReference>